<keyword evidence="1" id="KW-0472">Membrane</keyword>
<feature type="transmembrane region" description="Helical" evidence="1">
    <location>
        <begin position="190"/>
        <end position="213"/>
    </location>
</feature>
<dbReference type="RefSeq" id="WP_149677920.1">
    <property type="nucleotide sequence ID" value="NZ_FQZP01000006.1"/>
</dbReference>
<reference evidence="2 3" key="1">
    <citation type="submission" date="2016-11" db="EMBL/GenBank/DDBJ databases">
        <authorList>
            <person name="Varghese N."/>
            <person name="Submissions S."/>
        </authorList>
    </citation>
    <scope>NUCLEOTIDE SEQUENCE [LARGE SCALE GENOMIC DNA]</scope>
    <source>
        <strain evidence="2 3">DSM 19027</strain>
    </source>
</reference>
<keyword evidence="1" id="KW-0812">Transmembrane</keyword>
<keyword evidence="1" id="KW-1133">Transmembrane helix</keyword>
<feature type="transmembrane region" description="Helical" evidence="1">
    <location>
        <begin position="47"/>
        <end position="69"/>
    </location>
</feature>
<gene>
    <name evidence="2" type="ORF">SAMN05444373_100648</name>
</gene>
<evidence type="ECO:0000313" key="2">
    <source>
        <dbReference type="EMBL" id="SHI66701.1"/>
    </source>
</evidence>
<accession>A0A1M6D0R6</accession>
<evidence type="ECO:0008006" key="4">
    <source>
        <dbReference type="Google" id="ProtNLM"/>
    </source>
</evidence>
<feature type="transmembrane region" description="Helical" evidence="1">
    <location>
        <begin position="20"/>
        <end position="40"/>
    </location>
</feature>
<protein>
    <recommendedName>
        <fullName evidence="4">ABC-2 type transport system permease protein</fullName>
    </recommendedName>
</protein>
<dbReference type="AlphaFoldDB" id="A0A1M6D0R6"/>
<proteinExistence type="predicted"/>
<keyword evidence="3" id="KW-1185">Reference proteome</keyword>
<sequence>MLGKLLKYELKATGRTFMPIYAAMLIAAAVTKLISALTAGGSEVPEFISAIVYIMILMGMFVMTFVVMIQRFHKNLLSDEGYLMFTLPVEPWQHIVSKLLISVLWNLGSLVAAFLSIVILTFDEIANRALMLDLFAVIAEFLTIFGPTGSLVVLEIFLAGIATTVFGILLIYASIALGHLSNRHRTMASLGAFLGLTAFAQILFACLTLIPNVRVLQHYMDTLQESLQTSIALFHYVMWFTIGFFTLLSAGYFLITNHILKKRLNLE</sequence>
<feature type="transmembrane region" description="Helical" evidence="1">
    <location>
        <begin position="129"/>
        <end position="150"/>
    </location>
</feature>
<dbReference type="OrthoDB" id="9816138at2"/>
<feature type="transmembrane region" description="Helical" evidence="1">
    <location>
        <begin position="156"/>
        <end position="178"/>
    </location>
</feature>
<organism evidence="2 3">
    <name type="scientific">Thermoclostridium caenicola</name>
    <dbReference type="NCBI Taxonomy" id="659425"/>
    <lineage>
        <taxon>Bacteria</taxon>
        <taxon>Bacillati</taxon>
        <taxon>Bacillota</taxon>
        <taxon>Clostridia</taxon>
        <taxon>Eubacteriales</taxon>
        <taxon>Oscillospiraceae</taxon>
        <taxon>Thermoclostridium</taxon>
    </lineage>
</organism>
<feature type="transmembrane region" description="Helical" evidence="1">
    <location>
        <begin position="99"/>
        <end position="122"/>
    </location>
</feature>
<dbReference type="Proteomes" id="UP000324781">
    <property type="component" value="Unassembled WGS sequence"/>
</dbReference>
<feature type="transmembrane region" description="Helical" evidence="1">
    <location>
        <begin position="233"/>
        <end position="255"/>
    </location>
</feature>
<name>A0A1M6D0R6_9FIRM</name>
<evidence type="ECO:0000256" key="1">
    <source>
        <dbReference type="SAM" id="Phobius"/>
    </source>
</evidence>
<dbReference type="EMBL" id="FQZP01000006">
    <property type="protein sequence ID" value="SHI66701.1"/>
    <property type="molecule type" value="Genomic_DNA"/>
</dbReference>
<evidence type="ECO:0000313" key="3">
    <source>
        <dbReference type="Proteomes" id="UP000324781"/>
    </source>
</evidence>